<feature type="region of interest" description="Disordered" evidence="1">
    <location>
        <begin position="1"/>
        <end position="22"/>
    </location>
</feature>
<accession>A0A0F9FZE3</accession>
<dbReference type="EMBL" id="LAZR01019663">
    <property type="protein sequence ID" value="KKL91703.1"/>
    <property type="molecule type" value="Genomic_DNA"/>
</dbReference>
<protein>
    <submittedName>
        <fullName evidence="2">Uncharacterized protein</fullName>
    </submittedName>
</protein>
<feature type="non-terminal residue" evidence="2">
    <location>
        <position position="83"/>
    </location>
</feature>
<evidence type="ECO:0000313" key="2">
    <source>
        <dbReference type="EMBL" id="KKL91703.1"/>
    </source>
</evidence>
<gene>
    <name evidence="2" type="ORF">LCGC14_1891960</name>
</gene>
<proteinExistence type="predicted"/>
<comment type="caution">
    <text evidence="2">The sequence shown here is derived from an EMBL/GenBank/DDBJ whole genome shotgun (WGS) entry which is preliminary data.</text>
</comment>
<evidence type="ECO:0000256" key="1">
    <source>
        <dbReference type="SAM" id="MobiDB-lite"/>
    </source>
</evidence>
<organism evidence="2">
    <name type="scientific">marine sediment metagenome</name>
    <dbReference type="NCBI Taxonomy" id="412755"/>
    <lineage>
        <taxon>unclassified sequences</taxon>
        <taxon>metagenomes</taxon>
        <taxon>ecological metagenomes</taxon>
    </lineage>
</organism>
<name>A0A0F9FZE3_9ZZZZ</name>
<sequence>MEQHKPVGLETPIGPPTVNIGGPIPPPAIIRGELLTWRGWHWVVLETNNQGQILLQLREPTSKAIIRKQAEGKRVTRHLKKLR</sequence>
<reference evidence="2" key="1">
    <citation type="journal article" date="2015" name="Nature">
        <title>Complex archaea that bridge the gap between prokaryotes and eukaryotes.</title>
        <authorList>
            <person name="Spang A."/>
            <person name="Saw J.H."/>
            <person name="Jorgensen S.L."/>
            <person name="Zaremba-Niedzwiedzka K."/>
            <person name="Martijn J."/>
            <person name="Lind A.E."/>
            <person name="van Eijk R."/>
            <person name="Schleper C."/>
            <person name="Guy L."/>
            <person name="Ettema T.J."/>
        </authorList>
    </citation>
    <scope>NUCLEOTIDE SEQUENCE</scope>
</reference>
<dbReference type="AlphaFoldDB" id="A0A0F9FZE3"/>